<evidence type="ECO:0000313" key="2">
    <source>
        <dbReference type="WBParaSite" id="Gr19_v10_g2502.t1"/>
    </source>
</evidence>
<dbReference type="Proteomes" id="UP000887572">
    <property type="component" value="Unplaced"/>
</dbReference>
<proteinExistence type="predicted"/>
<sequence>MEKPIPKGSFAENAKKVRSHKAPLAMVPRNVLRHPSCCMFWRANLYGTDGVAKLDSLEAKGRAHFEAEFAKNVPNTWPNIPLRF</sequence>
<dbReference type="AlphaFoldDB" id="A0A914HL53"/>
<reference evidence="2" key="1">
    <citation type="submission" date="2022-11" db="UniProtKB">
        <authorList>
            <consortium name="WormBaseParasite"/>
        </authorList>
    </citation>
    <scope>IDENTIFICATION</scope>
</reference>
<protein>
    <submittedName>
        <fullName evidence="2">Uncharacterized protein</fullName>
    </submittedName>
</protein>
<name>A0A914HL53_GLORO</name>
<evidence type="ECO:0000313" key="1">
    <source>
        <dbReference type="Proteomes" id="UP000887572"/>
    </source>
</evidence>
<accession>A0A914HL53</accession>
<organism evidence="1 2">
    <name type="scientific">Globodera rostochiensis</name>
    <name type="common">Golden nematode worm</name>
    <name type="synonym">Heterodera rostochiensis</name>
    <dbReference type="NCBI Taxonomy" id="31243"/>
    <lineage>
        <taxon>Eukaryota</taxon>
        <taxon>Metazoa</taxon>
        <taxon>Ecdysozoa</taxon>
        <taxon>Nematoda</taxon>
        <taxon>Chromadorea</taxon>
        <taxon>Rhabditida</taxon>
        <taxon>Tylenchina</taxon>
        <taxon>Tylenchomorpha</taxon>
        <taxon>Tylenchoidea</taxon>
        <taxon>Heteroderidae</taxon>
        <taxon>Heteroderinae</taxon>
        <taxon>Globodera</taxon>
    </lineage>
</organism>
<dbReference type="WBParaSite" id="Gr19_v10_g2502.t1">
    <property type="protein sequence ID" value="Gr19_v10_g2502.t1"/>
    <property type="gene ID" value="Gr19_v10_g2502"/>
</dbReference>
<keyword evidence="1" id="KW-1185">Reference proteome</keyword>